<feature type="compositionally biased region" description="Low complexity" evidence="1">
    <location>
        <begin position="28"/>
        <end position="41"/>
    </location>
</feature>
<feature type="compositionally biased region" description="Low complexity" evidence="1">
    <location>
        <begin position="211"/>
        <end position="225"/>
    </location>
</feature>
<dbReference type="Proteomes" id="UP000031575">
    <property type="component" value="Unassembled WGS sequence"/>
</dbReference>
<feature type="compositionally biased region" description="Pro residues" evidence="1">
    <location>
        <begin position="262"/>
        <end position="284"/>
    </location>
</feature>
<dbReference type="GeneID" id="63673876"/>
<dbReference type="OrthoDB" id="5245217at2759"/>
<sequence length="454" mass="47858">MTSKMKRLFSTAQKTHAQPYHKDGKGGPSSSSSGSSNPLPSMADLSLRNGQANGSTRSRTPPPPPIFAGYIGGGAPGGAGGAGGAGGFGGLGESQFFPAAGMPQQSHVPPQQNQFPPPGAFYNGVDVANPLGGAAAAGNGIGLPYGNGPSANGGSVNGSIGGPSYGADISFLNALPPPLASTADDLTSPGGSVHSGHGDPNTNNVPPPPRSAGAQSAGTTSSQSAFPTPPPQYSHPQQPQHQSSHANLYHQAQQQPFSPGSAPFPPRQQPQPQPQQQFTPPPPGQQSAKAHHSLLGGKSKGGAQAVAPTYPQPATQQQRQQQQQQQQQQPQTLHRQQQPPPPQHASSQMTTQQHAMSNVDVTPADIRDTTNMLRELYKMELAIHGERYAIHEDDQTRRREMRRKADLLREEIENNVTTWRTTAGARWTREELQHVEYSVQLIGTLRSLGQTESS</sequence>
<feature type="region of interest" description="Disordered" evidence="1">
    <location>
        <begin position="180"/>
        <end position="363"/>
    </location>
</feature>
<accession>A0A0C2ITB7</accession>
<proteinExistence type="predicted"/>
<feature type="compositionally biased region" description="Low complexity" evidence="1">
    <location>
        <begin position="234"/>
        <end position="245"/>
    </location>
</feature>
<reference evidence="2 3" key="1">
    <citation type="journal article" date="2014" name="BMC Genomics">
        <title>Comparative genomics of the major fungal agents of human and animal Sporotrichosis: Sporothrix schenckii and Sporothrix brasiliensis.</title>
        <authorList>
            <person name="Teixeira M.M."/>
            <person name="de Almeida L.G."/>
            <person name="Kubitschek-Barreira P."/>
            <person name="Alves F.L."/>
            <person name="Kioshima E.S."/>
            <person name="Abadio A.K."/>
            <person name="Fernandes L."/>
            <person name="Derengowski L.S."/>
            <person name="Ferreira K.S."/>
            <person name="Souza R.C."/>
            <person name="Ruiz J.C."/>
            <person name="de Andrade N.C."/>
            <person name="Paes H.C."/>
            <person name="Nicola A.M."/>
            <person name="Albuquerque P."/>
            <person name="Gerber A.L."/>
            <person name="Martins V.P."/>
            <person name="Peconick L.D."/>
            <person name="Neto A.V."/>
            <person name="Chaucanez C.B."/>
            <person name="Silva P.A."/>
            <person name="Cunha O.L."/>
            <person name="de Oliveira F.F."/>
            <person name="dos Santos T.C."/>
            <person name="Barros A.L."/>
            <person name="Soares M.A."/>
            <person name="de Oliveira L.M."/>
            <person name="Marini M.M."/>
            <person name="Villalobos-Duno H."/>
            <person name="Cunha M.M."/>
            <person name="de Hoog S."/>
            <person name="da Silveira J.F."/>
            <person name="Henrissat B."/>
            <person name="Nino-Vega G.A."/>
            <person name="Cisalpino P.S."/>
            <person name="Mora-Montes H.M."/>
            <person name="Almeida S.R."/>
            <person name="Stajich J.E."/>
            <person name="Lopes-Bezerra L.M."/>
            <person name="Vasconcelos A.T."/>
            <person name="Felipe M.S."/>
        </authorList>
    </citation>
    <scope>NUCLEOTIDE SEQUENCE [LARGE SCALE GENOMIC DNA]</scope>
    <source>
        <strain evidence="2 3">5110</strain>
    </source>
</reference>
<feature type="compositionally biased region" description="Polar residues" evidence="1">
    <location>
        <begin position="349"/>
        <end position="360"/>
    </location>
</feature>
<dbReference type="EMBL" id="AWTV01000008">
    <property type="protein sequence ID" value="KIH90075.1"/>
    <property type="molecule type" value="Genomic_DNA"/>
</dbReference>
<keyword evidence="3" id="KW-1185">Reference proteome</keyword>
<dbReference type="HOGENOM" id="CLU_621384_0_0_1"/>
<feature type="region of interest" description="Disordered" evidence="1">
    <location>
        <begin position="1"/>
        <end position="72"/>
    </location>
</feature>
<feature type="compositionally biased region" description="Low complexity" evidence="1">
    <location>
        <begin position="312"/>
        <end position="337"/>
    </location>
</feature>
<evidence type="ECO:0000313" key="2">
    <source>
        <dbReference type="EMBL" id="KIH90075.1"/>
    </source>
</evidence>
<organism evidence="2 3">
    <name type="scientific">Sporothrix brasiliensis 5110</name>
    <dbReference type="NCBI Taxonomy" id="1398154"/>
    <lineage>
        <taxon>Eukaryota</taxon>
        <taxon>Fungi</taxon>
        <taxon>Dikarya</taxon>
        <taxon>Ascomycota</taxon>
        <taxon>Pezizomycotina</taxon>
        <taxon>Sordariomycetes</taxon>
        <taxon>Sordariomycetidae</taxon>
        <taxon>Ophiostomatales</taxon>
        <taxon>Ophiostomataceae</taxon>
        <taxon>Sporothrix</taxon>
    </lineage>
</organism>
<gene>
    <name evidence="2" type="ORF">SPBR_00636</name>
</gene>
<evidence type="ECO:0000313" key="3">
    <source>
        <dbReference type="Proteomes" id="UP000031575"/>
    </source>
</evidence>
<evidence type="ECO:0000256" key="1">
    <source>
        <dbReference type="SAM" id="MobiDB-lite"/>
    </source>
</evidence>
<protein>
    <submittedName>
        <fullName evidence="2">Uncharacterized protein</fullName>
    </submittedName>
</protein>
<dbReference type="AlphaFoldDB" id="A0A0C2ITB7"/>
<comment type="caution">
    <text evidence="2">The sequence shown here is derived from an EMBL/GenBank/DDBJ whole genome shotgun (WGS) entry which is preliminary data.</text>
</comment>
<name>A0A0C2ITB7_9PEZI</name>
<dbReference type="RefSeq" id="XP_040618085.1">
    <property type="nucleotide sequence ID" value="XM_040758955.1"/>
</dbReference>
<dbReference type="VEuPathDB" id="FungiDB:SPBR_00636"/>